<evidence type="ECO:0000313" key="7">
    <source>
        <dbReference type="EMBL" id="PWR70965.1"/>
    </source>
</evidence>
<dbReference type="Gene3D" id="1.20.120.1530">
    <property type="match status" value="1"/>
</dbReference>
<dbReference type="SMART" id="SM00091">
    <property type="entry name" value="PAS"/>
    <property type="match status" value="4"/>
</dbReference>
<feature type="domain" description="PAS" evidence="5">
    <location>
        <begin position="135"/>
        <end position="181"/>
    </location>
</feature>
<dbReference type="GO" id="GO:0006355">
    <property type="term" value="P:regulation of DNA-templated transcription"/>
    <property type="evidence" value="ECO:0007669"/>
    <property type="project" value="InterPro"/>
</dbReference>
<accession>A0A2V2MXF6</accession>
<dbReference type="Pfam" id="PF00989">
    <property type="entry name" value="PAS"/>
    <property type="match status" value="1"/>
</dbReference>
<evidence type="ECO:0000259" key="4">
    <source>
        <dbReference type="PROSITE" id="PS50111"/>
    </source>
</evidence>
<dbReference type="InterPro" id="IPR004089">
    <property type="entry name" value="MCPsignal_dom"/>
</dbReference>
<dbReference type="Gene3D" id="3.30.450.20">
    <property type="entry name" value="PAS domain"/>
    <property type="match status" value="4"/>
</dbReference>
<dbReference type="SUPFAM" id="SSF58104">
    <property type="entry name" value="Methyl-accepting chemotaxis protein (MCP) signaling domain"/>
    <property type="match status" value="1"/>
</dbReference>
<dbReference type="CDD" id="cd00130">
    <property type="entry name" value="PAS"/>
    <property type="match status" value="3"/>
</dbReference>
<dbReference type="Gene3D" id="1.10.287.950">
    <property type="entry name" value="Methyl-accepting chemotaxis protein"/>
    <property type="match status" value="1"/>
</dbReference>
<protein>
    <recommendedName>
        <fullName evidence="9">Chemotaxis protein</fullName>
    </recommendedName>
</protein>
<dbReference type="OrthoDB" id="8523at2157"/>
<evidence type="ECO:0000313" key="8">
    <source>
        <dbReference type="Proteomes" id="UP000245657"/>
    </source>
</evidence>
<evidence type="ECO:0000256" key="2">
    <source>
        <dbReference type="ARBA" id="ARBA00029447"/>
    </source>
</evidence>
<evidence type="ECO:0000256" key="1">
    <source>
        <dbReference type="ARBA" id="ARBA00023224"/>
    </source>
</evidence>
<dbReference type="SUPFAM" id="SSF55785">
    <property type="entry name" value="PYP-like sensor domain (PAS domain)"/>
    <property type="match status" value="4"/>
</dbReference>
<dbReference type="GO" id="GO:0007165">
    <property type="term" value="P:signal transduction"/>
    <property type="evidence" value="ECO:0007669"/>
    <property type="project" value="UniProtKB-KW"/>
</dbReference>
<dbReference type="PROSITE" id="PS50112">
    <property type="entry name" value="PAS"/>
    <property type="match status" value="2"/>
</dbReference>
<dbReference type="Pfam" id="PF18947">
    <property type="entry name" value="HAMP_2"/>
    <property type="match status" value="1"/>
</dbReference>
<dbReference type="EMBL" id="QGMY01000009">
    <property type="protein sequence ID" value="PWR70965.1"/>
    <property type="molecule type" value="Genomic_DNA"/>
</dbReference>
<dbReference type="GeneID" id="97547327"/>
<gene>
    <name evidence="7" type="ORF">DK846_13360</name>
</gene>
<sequence>MSNTNSAIIGSEDTTSLKKIIDSIPDATLIIGKNGLFIDCNKATLKIFGASNRDEIIGKPPGLLAPQNQRNGNSSDYESRKYIQKAHESGSIAFFFDHNTLDGRIFQARVTLSEIEYEGETCLLTTIADITGQVRMEENHTLIHENPYALVEMDATLLVSEVNQAFLEMSGYRREEWIGRSFKDFKIIERNGQTVNEAVQNKKKATGKLVIDFPNGIKTLEYSHIPIQDDSGHIYKIFAIFSDLTDLVEKIHESESLISENPASIITMDPTGRITATNPAFLELSRVSKEKLLAMRMQDFNILEREGQSFQNITASKKAAKGRLVVDFGWAVKILDFTYIPIVDANGKVSSLVAMYLDVTDQVSYIDEIKTFIKENPHAIITVKPDLSITDVNPAFSRMMGYSYEQSLTLKLSDIKVLEREGKTLRDSLVSKKPVEGKLVVDVPAGIRHVECVYIPIMDKKGEVQKFIEIFTDLTAIKSMVQYLSKSVANIQDNISSLAQGDTNFTCTVLDADEHSVSAREEFVKISQAVETARNAITRLVHDSNTIAKSAIAGDLKYRSDPTIHKGDYRAVIEGMNQTLDSISTPIQESMKIADSYAKYNFTARFDPSLSVKGDWTQFVVALNNIGVQVSEAMSLISKNVTELVTSTEEVNASIEEVLAGSQQIASNTSKVSQNAEQGNEGIAQVLKAMEDLNVTVGAVSQKAESVSIASNAANDLAKKGVEQAKQSEKAMGDIKLSTNEVDTIVTGINSQMDEIGKIVRLISDIANQTNLLALNAAIEAARAGEAGRGFAVVAAEVKSLAQDSRKSAENIEYMIAALQTKAKQATEAMGKSTHAVYDGSSSLEQTLISFNQIAQTIEDINRNTVEVASASEEQAASVEEVTASIQEVSYLVQNTSHEAGDTAAATEETSASIDEIGRIMNGVVTIADSIAGEMTKFKVA</sequence>
<dbReference type="InterPro" id="IPR013656">
    <property type="entry name" value="PAS_4"/>
</dbReference>
<feature type="domain" description="PAS" evidence="5">
    <location>
        <begin position="13"/>
        <end position="54"/>
    </location>
</feature>
<dbReference type="InterPro" id="IPR000700">
    <property type="entry name" value="PAS-assoc_C"/>
</dbReference>
<dbReference type="Pfam" id="PF00015">
    <property type="entry name" value="MCPsignal"/>
    <property type="match status" value="1"/>
</dbReference>
<dbReference type="NCBIfam" id="TIGR00229">
    <property type="entry name" value="sensory_box"/>
    <property type="match status" value="3"/>
</dbReference>
<dbReference type="InterPro" id="IPR035965">
    <property type="entry name" value="PAS-like_dom_sf"/>
</dbReference>
<dbReference type="Pfam" id="PF08448">
    <property type="entry name" value="PAS_4"/>
    <property type="match status" value="1"/>
</dbReference>
<proteinExistence type="inferred from homology"/>
<evidence type="ECO:0000259" key="5">
    <source>
        <dbReference type="PROSITE" id="PS50112"/>
    </source>
</evidence>
<dbReference type="AlphaFoldDB" id="A0A2V2MXF6"/>
<dbReference type="PROSITE" id="PS50113">
    <property type="entry name" value="PAC"/>
    <property type="match status" value="1"/>
</dbReference>
<feature type="domain" description="PAC" evidence="6">
    <location>
        <begin position="433"/>
        <end position="486"/>
    </location>
</feature>
<dbReference type="SMART" id="SM00283">
    <property type="entry name" value="MA"/>
    <property type="match status" value="1"/>
</dbReference>
<evidence type="ECO:0000256" key="3">
    <source>
        <dbReference type="PROSITE-ProRule" id="PRU00284"/>
    </source>
</evidence>
<dbReference type="PROSITE" id="PS50111">
    <property type="entry name" value="CHEMOTAXIS_TRANSDUC_2"/>
    <property type="match status" value="1"/>
</dbReference>
<comment type="similarity">
    <text evidence="2">Belongs to the methyl-accepting chemotaxis (MCP) protein family.</text>
</comment>
<reference evidence="7 8" key="1">
    <citation type="submission" date="2018-05" db="EMBL/GenBank/DDBJ databases">
        <title>Draft genome of Methanospirillum lacunae Ki8-1.</title>
        <authorList>
            <person name="Dueholm M.S."/>
            <person name="Nielsen P.H."/>
            <person name="Bakmann L.F."/>
            <person name="Otzen D.E."/>
        </authorList>
    </citation>
    <scope>NUCLEOTIDE SEQUENCE [LARGE SCALE GENOMIC DNA]</scope>
    <source>
        <strain evidence="7 8">Ki8-1</strain>
    </source>
</reference>
<keyword evidence="1 3" id="KW-0807">Transducer</keyword>
<comment type="caution">
    <text evidence="7">The sequence shown here is derived from an EMBL/GenBank/DDBJ whole genome shotgun (WGS) entry which is preliminary data.</text>
</comment>
<name>A0A2V2MXF6_9EURY</name>
<dbReference type="Proteomes" id="UP000245657">
    <property type="component" value="Unassembled WGS sequence"/>
</dbReference>
<dbReference type="InterPro" id="IPR013767">
    <property type="entry name" value="PAS_fold"/>
</dbReference>
<dbReference type="InterPro" id="IPR000014">
    <property type="entry name" value="PAS"/>
</dbReference>
<dbReference type="Pfam" id="PF13426">
    <property type="entry name" value="PAS_9"/>
    <property type="match status" value="2"/>
</dbReference>
<feature type="domain" description="Methyl-accepting transducer" evidence="4">
    <location>
        <begin position="654"/>
        <end position="890"/>
    </location>
</feature>
<dbReference type="PANTHER" id="PTHR32089">
    <property type="entry name" value="METHYL-ACCEPTING CHEMOTAXIS PROTEIN MCPB"/>
    <property type="match status" value="1"/>
</dbReference>
<dbReference type="InterPro" id="IPR003660">
    <property type="entry name" value="HAMP_dom"/>
</dbReference>
<keyword evidence="8" id="KW-1185">Reference proteome</keyword>
<evidence type="ECO:0000259" key="6">
    <source>
        <dbReference type="PROSITE" id="PS50113"/>
    </source>
</evidence>
<dbReference type="RefSeq" id="WP_109969459.1">
    <property type="nucleotide sequence ID" value="NZ_CP176093.1"/>
</dbReference>
<dbReference type="CDD" id="cd11386">
    <property type="entry name" value="MCP_signal"/>
    <property type="match status" value="1"/>
</dbReference>
<dbReference type="GO" id="GO:0016020">
    <property type="term" value="C:membrane"/>
    <property type="evidence" value="ECO:0007669"/>
    <property type="project" value="InterPro"/>
</dbReference>
<organism evidence="7 8">
    <name type="scientific">Methanospirillum lacunae</name>
    <dbReference type="NCBI Taxonomy" id="668570"/>
    <lineage>
        <taxon>Archaea</taxon>
        <taxon>Methanobacteriati</taxon>
        <taxon>Methanobacteriota</taxon>
        <taxon>Stenosarchaea group</taxon>
        <taxon>Methanomicrobia</taxon>
        <taxon>Methanomicrobiales</taxon>
        <taxon>Methanospirillaceae</taxon>
        <taxon>Methanospirillum</taxon>
    </lineage>
</organism>
<evidence type="ECO:0008006" key="9">
    <source>
        <dbReference type="Google" id="ProtNLM"/>
    </source>
</evidence>
<dbReference type="PANTHER" id="PTHR32089:SF112">
    <property type="entry name" value="LYSOZYME-LIKE PROTEIN-RELATED"/>
    <property type="match status" value="1"/>
</dbReference>